<dbReference type="EMBL" id="JACIJN010000011">
    <property type="protein sequence ID" value="MBB5727225.1"/>
    <property type="molecule type" value="Genomic_DNA"/>
</dbReference>
<dbReference type="Proteomes" id="UP000560131">
    <property type="component" value="Unassembled WGS sequence"/>
</dbReference>
<accession>A0A7X0MM67</accession>
<comment type="caution">
    <text evidence="2">The sequence shown here is derived from an EMBL/GenBank/DDBJ whole genome shotgun (WGS) entry which is preliminary data.</text>
</comment>
<reference evidence="2 3" key="3">
    <citation type="submission" date="2020-08" db="EMBL/GenBank/DDBJ databases">
        <authorList>
            <person name="Partida-Martinez L."/>
            <person name="Huntemann M."/>
            <person name="Clum A."/>
            <person name="Wang J."/>
            <person name="Palaniappan K."/>
            <person name="Ritter S."/>
            <person name="Chen I.-M."/>
            <person name="Stamatis D."/>
            <person name="Reddy T."/>
            <person name="O'Malley R."/>
            <person name="Daum C."/>
            <person name="Shapiro N."/>
            <person name="Ivanova N."/>
            <person name="Kyrpides N."/>
            <person name="Woyke T."/>
        </authorList>
    </citation>
    <scope>NUCLEOTIDE SEQUENCE [LARGE SCALE GENOMIC DNA]</scope>
    <source>
        <strain evidence="2 3">AS3.13</strain>
    </source>
</reference>
<reference evidence="1 4" key="1">
    <citation type="submission" date="2020-08" db="EMBL/GenBank/DDBJ databases">
        <title>Genomic Encyclopedia of Type Strains, Phase IV (KMG-IV): sequencing the most valuable type-strain genomes for metagenomic binning, comparative biology and taxonomic classification.</title>
        <authorList>
            <person name="Goeker M."/>
        </authorList>
    </citation>
    <scope>NUCLEOTIDE SEQUENCE [LARGE SCALE GENOMIC DNA]</scope>
    <source>
        <strain evidence="1 4">DSM 101535</strain>
    </source>
</reference>
<dbReference type="Proteomes" id="UP000522313">
    <property type="component" value="Unassembled WGS sequence"/>
</dbReference>
<name>A0A7X0MM67_9SPHN</name>
<dbReference type="AlphaFoldDB" id="A0A7X0MM67"/>
<keyword evidence="4" id="KW-1185">Reference proteome</keyword>
<organism evidence="2 3">
    <name type="scientific">Sphingomonas endophytica</name>
    <dbReference type="NCBI Taxonomy" id="869719"/>
    <lineage>
        <taxon>Bacteria</taxon>
        <taxon>Pseudomonadati</taxon>
        <taxon>Pseudomonadota</taxon>
        <taxon>Alphaproteobacteria</taxon>
        <taxon>Sphingomonadales</taxon>
        <taxon>Sphingomonadaceae</taxon>
        <taxon>Sphingomonas</taxon>
    </lineage>
</organism>
<dbReference type="RefSeq" id="WP_184040114.1">
    <property type="nucleotide sequence ID" value="NZ_BAABAR010000018.1"/>
</dbReference>
<reference evidence="2 3" key="2">
    <citation type="submission" date="2020-08" db="EMBL/GenBank/DDBJ databases">
        <title>The Agave Microbiome: Exploring the role of microbial communities in plant adaptations to desert environments.</title>
        <authorList>
            <person name="Partida-Martinez L.P."/>
        </authorList>
    </citation>
    <scope>NUCLEOTIDE SEQUENCE [LARGE SCALE GENOMIC DNA]</scope>
    <source>
        <strain evidence="2 3">AS3.13</strain>
    </source>
</reference>
<evidence type="ECO:0000313" key="1">
    <source>
        <dbReference type="EMBL" id="MBB5727225.1"/>
    </source>
</evidence>
<dbReference type="EMBL" id="JACHBT010000003">
    <property type="protein sequence ID" value="MBB6503791.1"/>
    <property type="molecule type" value="Genomic_DNA"/>
</dbReference>
<evidence type="ECO:0000313" key="3">
    <source>
        <dbReference type="Proteomes" id="UP000522313"/>
    </source>
</evidence>
<evidence type="ECO:0000313" key="2">
    <source>
        <dbReference type="EMBL" id="MBB6503791.1"/>
    </source>
</evidence>
<evidence type="ECO:0000313" key="4">
    <source>
        <dbReference type="Proteomes" id="UP000560131"/>
    </source>
</evidence>
<protein>
    <submittedName>
        <fullName evidence="2">Uncharacterized protein</fullName>
    </submittedName>
</protein>
<proteinExistence type="predicted"/>
<sequence>MTAETPPPETPLLCSLRARQFASRTAQVARALGEPARAPGGAFNAEAAAALSNWKQP</sequence>
<gene>
    <name evidence="2" type="ORF">F4693_000746</name>
    <name evidence="1" type="ORF">FHS97_003179</name>
</gene>